<evidence type="ECO:0000313" key="2">
    <source>
        <dbReference type="WBParaSite" id="ACRNAN_scaffold16809.g31923.t1"/>
    </source>
</evidence>
<dbReference type="WBParaSite" id="ACRNAN_scaffold16809.g31923.t1">
    <property type="protein sequence ID" value="ACRNAN_scaffold16809.g31923.t1"/>
    <property type="gene ID" value="ACRNAN_scaffold16809.g31923"/>
</dbReference>
<dbReference type="AlphaFoldDB" id="A0A914CZN1"/>
<proteinExistence type="predicted"/>
<protein>
    <submittedName>
        <fullName evidence="2">Uncharacterized protein</fullName>
    </submittedName>
</protein>
<name>A0A914CZN1_9BILA</name>
<organism evidence="1 2">
    <name type="scientific">Acrobeloides nanus</name>
    <dbReference type="NCBI Taxonomy" id="290746"/>
    <lineage>
        <taxon>Eukaryota</taxon>
        <taxon>Metazoa</taxon>
        <taxon>Ecdysozoa</taxon>
        <taxon>Nematoda</taxon>
        <taxon>Chromadorea</taxon>
        <taxon>Rhabditida</taxon>
        <taxon>Tylenchina</taxon>
        <taxon>Cephalobomorpha</taxon>
        <taxon>Cephaloboidea</taxon>
        <taxon>Cephalobidae</taxon>
        <taxon>Acrobeloides</taxon>
    </lineage>
</organism>
<accession>A0A914CZN1</accession>
<keyword evidence="1" id="KW-1185">Reference proteome</keyword>
<reference evidence="2" key="1">
    <citation type="submission" date="2022-11" db="UniProtKB">
        <authorList>
            <consortium name="WormBaseParasite"/>
        </authorList>
    </citation>
    <scope>IDENTIFICATION</scope>
</reference>
<evidence type="ECO:0000313" key="1">
    <source>
        <dbReference type="Proteomes" id="UP000887540"/>
    </source>
</evidence>
<sequence length="171" mass="20199">MYLSLIIPNYSVKILDIKLSRSLSEETRETLKLYQLLMTVSKAFPNLESFNLILVQDSLFERKSNRLATIREFATFLTNLEFEMLSFNARPFNITLDISCFCQMNWTTMYIDNNELDAHSERAPQNFVHKNIFPDFYEEETTAADKQQYVWMRLAKHYGESPKKTILVRLC</sequence>
<dbReference type="Proteomes" id="UP000887540">
    <property type="component" value="Unplaced"/>
</dbReference>